<proteinExistence type="predicted"/>
<gene>
    <name evidence="1" type="ORF">LN736_08800</name>
</gene>
<evidence type="ECO:0000313" key="2">
    <source>
        <dbReference type="Proteomes" id="UP001165422"/>
    </source>
</evidence>
<dbReference type="InterPro" id="IPR006482">
    <property type="entry name" value="Cas7_Csh2/Csh2"/>
</dbReference>
<protein>
    <submittedName>
        <fullName evidence="1">Type I CRISPR-associated protein Cas7</fullName>
    </submittedName>
</protein>
<dbReference type="Proteomes" id="UP001165422">
    <property type="component" value="Unassembled WGS sequence"/>
</dbReference>
<evidence type="ECO:0000313" key="1">
    <source>
        <dbReference type="EMBL" id="MCC9294952.1"/>
    </source>
</evidence>
<reference evidence="1" key="1">
    <citation type="submission" date="2021-11" db="EMBL/GenBank/DDBJ databases">
        <authorList>
            <person name="Qingchun L."/>
            <person name="Dong Z."/>
            <person name="Zongwei Q."/>
            <person name="Jia Z."/>
            <person name="Duotao L."/>
        </authorList>
    </citation>
    <scope>NUCLEOTIDE SEQUENCE</scope>
    <source>
        <strain evidence="1">WLY-B-L2</strain>
    </source>
</reference>
<comment type="caution">
    <text evidence="1">The sequence shown here is derived from an EMBL/GenBank/DDBJ whole genome shotgun (WGS) entry which is preliminary data.</text>
</comment>
<sequence length="315" mass="35538">MRSRVYGVIGISSVMANWNADFTGRPKSTSDGDIFGSDKAVKYSIRRYMNNIGKKVLFFKSYKIDEKAKDEKKGKMQPKDLNERYAELFGSVVGKKTSSKEVLKNLFSAEDVMNFGATFAVADQNVSLMGVVQIAQGFNKYEGTNTEVQDILSPFRNSKKDNAGASSLGKQILSNEAHYYYSFSVNPKNYDDYIGMVDGFEGYTKEAYDIFKEGALVGATALNTCSKAGCENEFALFIELNEESNAYLPNLDRYIDFYNGDKNVIDLSRLELLKDEAILKEIKNVEIYYNPYTSEVKPDIKIAKKFNIFSKNEIK</sequence>
<dbReference type="EMBL" id="JAJJPB010000009">
    <property type="protein sequence ID" value="MCC9294952.1"/>
    <property type="molecule type" value="Genomic_DNA"/>
</dbReference>
<accession>A0ABS8N585</accession>
<keyword evidence="2" id="KW-1185">Reference proteome</keyword>
<dbReference type="Pfam" id="PF05107">
    <property type="entry name" value="Cas_Cas7"/>
    <property type="match status" value="1"/>
</dbReference>
<name>A0ABS8N585_9CLOT</name>
<organism evidence="1 2">
    <name type="scientific">Clostridium aromativorans</name>
    <dbReference type="NCBI Taxonomy" id="2836848"/>
    <lineage>
        <taxon>Bacteria</taxon>
        <taxon>Bacillati</taxon>
        <taxon>Bacillota</taxon>
        <taxon>Clostridia</taxon>
        <taxon>Eubacteriales</taxon>
        <taxon>Clostridiaceae</taxon>
        <taxon>Clostridium</taxon>
    </lineage>
</organism>